<keyword evidence="4 6" id="KW-1133">Transmembrane helix</keyword>
<name>A0A6A5TJW2_9PLEO</name>
<dbReference type="Pfam" id="PF00403">
    <property type="entry name" value="HMA"/>
    <property type="match status" value="1"/>
</dbReference>
<dbReference type="Gene3D" id="3.40.1110.10">
    <property type="entry name" value="Calcium-transporting ATPase, cytoplasmic domain N"/>
    <property type="match status" value="1"/>
</dbReference>
<dbReference type="InterPro" id="IPR023214">
    <property type="entry name" value="HAD_sf"/>
</dbReference>
<dbReference type="InterPro" id="IPR036163">
    <property type="entry name" value="HMA_dom_sf"/>
</dbReference>
<evidence type="ECO:0000256" key="1">
    <source>
        <dbReference type="ARBA" id="ARBA00004370"/>
    </source>
</evidence>
<dbReference type="GO" id="GO:0019829">
    <property type="term" value="F:ATPase-coupled monoatomic cation transmembrane transporter activity"/>
    <property type="evidence" value="ECO:0007669"/>
    <property type="project" value="InterPro"/>
</dbReference>
<evidence type="ECO:0000313" key="9">
    <source>
        <dbReference type="EMBL" id="KAF1951952.1"/>
    </source>
</evidence>
<dbReference type="NCBIfam" id="TIGR01494">
    <property type="entry name" value="ATPase_P-type"/>
    <property type="match status" value="2"/>
</dbReference>
<evidence type="ECO:0000259" key="8">
    <source>
        <dbReference type="PROSITE" id="PS50846"/>
    </source>
</evidence>
<keyword evidence="2 6" id="KW-0812">Transmembrane</keyword>
<evidence type="ECO:0000256" key="5">
    <source>
        <dbReference type="ARBA" id="ARBA00023136"/>
    </source>
</evidence>
<dbReference type="GO" id="GO:0016020">
    <property type="term" value="C:membrane"/>
    <property type="evidence" value="ECO:0007669"/>
    <property type="project" value="UniProtKB-SubCell"/>
</dbReference>
<proteinExistence type="inferred from homology"/>
<dbReference type="SUPFAM" id="SSF81653">
    <property type="entry name" value="Calcium ATPase, transduction domain A"/>
    <property type="match status" value="1"/>
</dbReference>
<dbReference type="SUPFAM" id="SSF56784">
    <property type="entry name" value="HAD-like"/>
    <property type="match status" value="1"/>
</dbReference>
<feature type="transmembrane region" description="Helical" evidence="6">
    <location>
        <begin position="972"/>
        <end position="995"/>
    </location>
</feature>
<evidence type="ECO:0000256" key="3">
    <source>
        <dbReference type="ARBA" id="ARBA00022723"/>
    </source>
</evidence>
<dbReference type="PROSITE" id="PS01229">
    <property type="entry name" value="COF_2"/>
    <property type="match status" value="1"/>
</dbReference>
<feature type="transmembrane region" description="Helical" evidence="6">
    <location>
        <begin position="1001"/>
        <end position="1025"/>
    </location>
</feature>
<dbReference type="InterPro" id="IPR008250">
    <property type="entry name" value="ATPase_P-typ_transduc_dom_A_sf"/>
</dbReference>
<feature type="transmembrane region" description="Helical" evidence="6">
    <location>
        <begin position="659"/>
        <end position="691"/>
    </location>
</feature>
<dbReference type="Pfam" id="PF24534">
    <property type="entry name" value="HMA_PCA1"/>
    <property type="match status" value="1"/>
</dbReference>
<dbReference type="InterPro" id="IPR023298">
    <property type="entry name" value="ATPase_P-typ_TM_dom_sf"/>
</dbReference>
<accession>A0A6A5TJW2</accession>
<dbReference type="GO" id="GO:0030003">
    <property type="term" value="P:intracellular monoatomic cation homeostasis"/>
    <property type="evidence" value="ECO:0007669"/>
    <property type="project" value="UniProtKB-ARBA"/>
</dbReference>
<dbReference type="OrthoDB" id="432719at2759"/>
<evidence type="ECO:0000256" key="7">
    <source>
        <dbReference type="SAM" id="MobiDB-lite"/>
    </source>
</evidence>
<organism evidence="9 10">
    <name type="scientific">Byssothecium circinans</name>
    <dbReference type="NCBI Taxonomy" id="147558"/>
    <lineage>
        <taxon>Eukaryota</taxon>
        <taxon>Fungi</taxon>
        <taxon>Dikarya</taxon>
        <taxon>Ascomycota</taxon>
        <taxon>Pezizomycotina</taxon>
        <taxon>Dothideomycetes</taxon>
        <taxon>Pleosporomycetidae</taxon>
        <taxon>Pleosporales</taxon>
        <taxon>Massarineae</taxon>
        <taxon>Massarinaceae</taxon>
        <taxon>Byssothecium</taxon>
    </lineage>
</organism>
<dbReference type="PANTHER" id="PTHR46594:SF4">
    <property type="entry name" value="P-TYPE CATION-TRANSPORTING ATPASE"/>
    <property type="match status" value="1"/>
</dbReference>
<dbReference type="InterPro" id="IPR001757">
    <property type="entry name" value="P_typ_ATPase"/>
</dbReference>
<comment type="similarity">
    <text evidence="6">Belongs to the cation transport ATPase (P-type) (TC 3.A.3) family. Type IB subfamily.</text>
</comment>
<dbReference type="InterPro" id="IPR036412">
    <property type="entry name" value="HAD-like_sf"/>
</dbReference>
<keyword evidence="6" id="KW-0067">ATP-binding</keyword>
<sequence length="1027" mass="109479">MEGNHRKSCCSAKPTPKPEREVELEKKTCREGCCPTESTPTSDIKIRSLKNGPQEKHVAIEGPSETTPQSTNHSDAPSCCAGKPIPCCDESCIERLAVRDCQFNCAHPEPSETCSDHAAKARKRYTKHLEAFGCICRALVGRGKESCCLPPIKKASSPPKLSPRSSIDSCCAPVAGAEPSPTRPCDDECCGEPKSEDAVRIIQLSPRIDCDIDLEKGVSEKAHIIVSISGMTCTGCETKLQRTLGMLPHVSNLKTSLVLSRAEFELDTGLTSAEEVLKHLERMTEFKCELITNQGSSLDLICMSDSASFVKGHWPDGVTSISAIDTKTIRVNYDPKIVGGRDLIKRGWRNPMQLAPLRPDPALDASGKHVWNMGWMTLLATVLTIPVLVMAWAPLPPRELAYGSASLALATIVQVVVAGPFYPKAIKDLVFSHTVEVDMLIVLSTSAAYVFSVVSFGYMATGKPLSTGEFFETSTLLVTLIMLGRFIAALARQKAAESISIRSLQISTATLVDQASVETEIDARLLQYGDIFKLAPDCAIPTDGTVISGSSEVNESMITGEALPVAKFPKSTVRAGTINGSGTLTVRLTRLPGDNTISTIANMVDEAKLSKPKIQDIADRIAGCFVPVVVALSIITFVIWVAVGVAVRKQSSSTASVQALTYAITVLIVSCPCALGLAVPMVIVVASGVAAQHGVIFKSASSIEVAYRATDVVFDKSGTLTRGELSISVEEYLVNDKQEVKSLLLGLIGSIKHPVSAAIALHLKKDRTLAATGINPKSLPGKGVEGTCSGRAIRAGNSRWLGLEDDPLVRAVLTQDLTAFFFTIDDNLVAVYGLEDTLRPGTGSTISALQKAGMAVHILSGDDDGAVHSVATKLNICTAHVHSRCSPSDKQAYIQSLLSQHPSTNAKRKKPIVLFCGDGTNDAVALASATVGIHMSTGTDVAKSAADVVLMRPDLSCILTMITISRKAVKRIAFNFVWSFVYNLVAVLLAGGAFVNVRLPPAFAGLGELVSVLPVIAIAVALRWLKI</sequence>
<dbReference type="PANTHER" id="PTHR46594">
    <property type="entry name" value="P-TYPE CATION-TRANSPORTING ATPASE"/>
    <property type="match status" value="1"/>
</dbReference>
<feature type="transmembrane region" description="Helical" evidence="6">
    <location>
        <begin position="435"/>
        <end position="458"/>
    </location>
</feature>
<dbReference type="GO" id="GO:0016887">
    <property type="term" value="F:ATP hydrolysis activity"/>
    <property type="evidence" value="ECO:0007669"/>
    <property type="project" value="InterPro"/>
</dbReference>
<dbReference type="NCBIfam" id="TIGR01511">
    <property type="entry name" value="ATPase-IB1_Cu"/>
    <property type="match status" value="1"/>
</dbReference>
<dbReference type="InterPro" id="IPR023299">
    <property type="entry name" value="ATPase_P-typ_cyto_dom_N"/>
</dbReference>
<dbReference type="GO" id="GO:0046872">
    <property type="term" value="F:metal ion binding"/>
    <property type="evidence" value="ECO:0007669"/>
    <property type="project" value="UniProtKB-KW"/>
</dbReference>
<dbReference type="Pfam" id="PF00702">
    <property type="entry name" value="Hydrolase"/>
    <property type="match status" value="1"/>
</dbReference>
<dbReference type="Pfam" id="PF00122">
    <property type="entry name" value="E1-E2_ATPase"/>
    <property type="match status" value="1"/>
</dbReference>
<dbReference type="EMBL" id="ML977014">
    <property type="protein sequence ID" value="KAF1951952.1"/>
    <property type="molecule type" value="Genomic_DNA"/>
</dbReference>
<dbReference type="InterPro" id="IPR027256">
    <property type="entry name" value="P-typ_ATPase_IB"/>
</dbReference>
<feature type="transmembrane region" description="Helical" evidence="6">
    <location>
        <begin position="375"/>
        <end position="395"/>
    </location>
</feature>
<keyword evidence="3 6" id="KW-0479">Metal-binding</keyword>
<feature type="domain" description="HMA" evidence="8">
    <location>
        <begin position="222"/>
        <end position="289"/>
    </location>
</feature>
<dbReference type="Proteomes" id="UP000800035">
    <property type="component" value="Unassembled WGS sequence"/>
</dbReference>
<feature type="transmembrane region" description="Helical" evidence="6">
    <location>
        <begin position="401"/>
        <end position="423"/>
    </location>
</feature>
<dbReference type="Gene3D" id="3.40.50.1000">
    <property type="entry name" value="HAD superfamily/HAD-like"/>
    <property type="match status" value="1"/>
</dbReference>
<dbReference type="GO" id="GO:0005524">
    <property type="term" value="F:ATP binding"/>
    <property type="evidence" value="ECO:0007669"/>
    <property type="project" value="UniProtKB-UniRule"/>
</dbReference>
<dbReference type="CDD" id="cd00371">
    <property type="entry name" value="HMA"/>
    <property type="match status" value="1"/>
</dbReference>
<dbReference type="SUPFAM" id="SSF55008">
    <property type="entry name" value="HMA, heavy metal-associated domain"/>
    <property type="match status" value="1"/>
</dbReference>
<dbReference type="InterPro" id="IPR006121">
    <property type="entry name" value="HMA_dom"/>
</dbReference>
<protein>
    <submittedName>
        <fullName evidence="9">Copper-translocating P-t</fullName>
    </submittedName>
</protein>
<dbReference type="InterPro" id="IPR056236">
    <property type="entry name" value="HMA_PCA1"/>
</dbReference>
<evidence type="ECO:0000256" key="6">
    <source>
        <dbReference type="RuleBase" id="RU362081"/>
    </source>
</evidence>
<evidence type="ECO:0000256" key="4">
    <source>
        <dbReference type="ARBA" id="ARBA00022989"/>
    </source>
</evidence>
<evidence type="ECO:0000256" key="2">
    <source>
        <dbReference type="ARBA" id="ARBA00022692"/>
    </source>
</evidence>
<dbReference type="PRINTS" id="PR00120">
    <property type="entry name" value="HATPASE"/>
</dbReference>
<keyword evidence="5 6" id="KW-0472">Membrane</keyword>
<keyword evidence="10" id="KW-1185">Reference proteome</keyword>
<dbReference type="PRINTS" id="PR00119">
    <property type="entry name" value="CATATPASE"/>
</dbReference>
<dbReference type="NCBIfam" id="TIGR01525">
    <property type="entry name" value="ATPase-IB_hvy"/>
    <property type="match status" value="1"/>
</dbReference>
<evidence type="ECO:0000313" key="10">
    <source>
        <dbReference type="Proteomes" id="UP000800035"/>
    </source>
</evidence>
<reference evidence="9" key="1">
    <citation type="journal article" date="2020" name="Stud. Mycol.">
        <title>101 Dothideomycetes genomes: a test case for predicting lifestyles and emergence of pathogens.</title>
        <authorList>
            <person name="Haridas S."/>
            <person name="Albert R."/>
            <person name="Binder M."/>
            <person name="Bloem J."/>
            <person name="Labutti K."/>
            <person name="Salamov A."/>
            <person name="Andreopoulos B."/>
            <person name="Baker S."/>
            <person name="Barry K."/>
            <person name="Bills G."/>
            <person name="Bluhm B."/>
            <person name="Cannon C."/>
            <person name="Castanera R."/>
            <person name="Culley D."/>
            <person name="Daum C."/>
            <person name="Ezra D."/>
            <person name="Gonzalez J."/>
            <person name="Henrissat B."/>
            <person name="Kuo A."/>
            <person name="Liang C."/>
            <person name="Lipzen A."/>
            <person name="Lutzoni F."/>
            <person name="Magnuson J."/>
            <person name="Mondo S."/>
            <person name="Nolan M."/>
            <person name="Ohm R."/>
            <person name="Pangilinan J."/>
            <person name="Park H.-J."/>
            <person name="Ramirez L."/>
            <person name="Alfaro M."/>
            <person name="Sun H."/>
            <person name="Tritt A."/>
            <person name="Yoshinaga Y."/>
            <person name="Zwiers L.-H."/>
            <person name="Turgeon B."/>
            <person name="Goodwin S."/>
            <person name="Spatafora J."/>
            <person name="Crous P."/>
            <person name="Grigoriev I."/>
        </authorList>
    </citation>
    <scope>NUCLEOTIDE SEQUENCE</scope>
    <source>
        <strain evidence="9">CBS 675.92</strain>
    </source>
</reference>
<dbReference type="Gene3D" id="2.70.150.10">
    <property type="entry name" value="Calcium-transporting ATPase, cytoplasmic transduction domain A"/>
    <property type="match status" value="1"/>
</dbReference>
<keyword evidence="6" id="KW-0547">Nucleotide-binding</keyword>
<feature type="region of interest" description="Disordered" evidence="7">
    <location>
        <begin position="1"/>
        <end position="23"/>
    </location>
</feature>
<dbReference type="FunFam" id="2.70.150.10:FF:000002">
    <property type="entry name" value="Copper-transporting ATPase 1, putative"/>
    <property type="match status" value="1"/>
</dbReference>
<dbReference type="PROSITE" id="PS50846">
    <property type="entry name" value="HMA_2"/>
    <property type="match status" value="1"/>
</dbReference>
<dbReference type="AlphaFoldDB" id="A0A6A5TJW2"/>
<dbReference type="SUPFAM" id="SSF81665">
    <property type="entry name" value="Calcium ATPase, transmembrane domain M"/>
    <property type="match status" value="1"/>
</dbReference>
<dbReference type="Gene3D" id="3.30.70.100">
    <property type="match status" value="1"/>
</dbReference>
<dbReference type="InterPro" id="IPR059000">
    <property type="entry name" value="ATPase_P-type_domA"/>
</dbReference>
<gene>
    <name evidence="9" type="ORF">CC80DRAFT_480424</name>
</gene>
<comment type="subcellular location">
    <subcellularLocation>
        <location evidence="1 6">Membrane</location>
    </subcellularLocation>
</comment>
<feature type="transmembrane region" description="Helical" evidence="6">
    <location>
        <begin position="621"/>
        <end position="647"/>
    </location>
</feature>